<dbReference type="Pfam" id="PF01636">
    <property type="entry name" value="APH"/>
    <property type="match status" value="1"/>
</dbReference>
<dbReference type="InterPro" id="IPR002575">
    <property type="entry name" value="Aminoglycoside_PTrfase"/>
</dbReference>
<evidence type="ECO:0000259" key="3">
    <source>
        <dbReference type="Pfam" id="PF01636"/>
    </source>
</evidence>
<name>A0A916JZL5_9MICO</name>
<evidence type="ECO:0000313" key="5">
    <source>
        <dbReference type="Proteomes" id="UP000693892"/>
    </source>
</evidence>
<accession>A0A916JZL5</accession>
<comment type="caution">
    <text evidence="4">The sequence shown here is derived from an EMBL/GenBank/DDBJ whole genome shotgun (WGS) entry which is preliminary data.</text>
</comment>
<dbReference type="EMBL" id="CAJVAP010000011">
    <property type="protein sequence ID" value="CAG7609720.1"/>
    <property type="molecule type" value="Genomic_DNA"/>
</dbReference>
<evidence type="ECO:0000256" key="1">
    <source>
        <dbReference type="SAM" id="Coils"/>
    </source>
</evidence>
<dbReference type="AlphaFoldDB" id="A0A916JZL5"/>
<evidence type="ECO:0000256" key="2">
    <source>
        <dbReference type="SAM" id="MobiDB-lite"/>
    </source>
</evidence>
<feature type="domain" description="Aminoglycoside phosphotransferase" evidence="3">
    <location>
        <begin position="159"/>
        <end position="333"/>
    </location>
</feature>
<dbReference type="RefSeq" id="WP_218114846.1">
    <property type="nucleotide sequence ID" value="NZ_CAJVAP010000011.1"/>
</dbReference>
<protein>
    <recommendedName>
        <fullName evidence="3">Aminoglycoside phosphotransferase domain-containing protein</fullName>
    </recommendedName>
</protein>
<gene>
    <name evidence="4" type="ORF">LEUCIP111803_01235</name>
</gene>
<organism evidence="4 5">
    <name type="scientific">Leucobacter soli</name>
    <dbReference type="NCBI Taxonomy" id="2812850"/>
    <lineage>
        <taxon>Bacteria</taxon>
        <taxon>Bacillati</taxon>
        <taxon>Actinomycetota</taxon>
        <taxon>Actinomycetes</taxon>
        <taxon>Micrococcales</taxon>
        <taxon>Microbacteriaceae</taxon>
        <taxon>Leucobacter</taxon>
    </lineage>
</organism>
<evidence type="ECO:0000313" key="4">
    <source>
        <dbReference type="EMBL" id="CAG7609720.1"/>
    </source>
</evidence>
<feature type="coiled-coil region" evidence="1">
    <location>
        <begin position="210"/>
        <end position="237"/>
    </location>
</feature>
<reference evidence="4" key="1">
    <citation type="submission" date="2021-06" db="EMBL/GenBank/DDBJ databases">
        <authorList>
            <person name="Criscuolo A."/>
        </authorList>
    </citation>
    <scope>NUCLEOTIDE SEQUENCE</scope>
    <source>
        <strain evidence="4">CIP111803</strain>
    </source>
</reference>
<proteinExistence type="predicted"/>
<dbReference type="Proteomes" id="UP000693892">
    <property type="component" value="Unassembled WGS sequence"/>
</dbReference>
<keyword evidence="5" id="KW-1185">Reference proteome</keyword>
<feature type="region of interest" description="Disordered" evidence="2">
    <location>
        <begin position="27"/>
        <end position="59"/>
    </location>
</feature>
<sequence>MPENPDAELLGDALGIPVERMALRSREPLGGGSVTGFGLAGDGAGDGGTGNGGTGDDGIPVEGAVEGAEESAELFYFVDTSRLPVERETGLTLGESDRPEVRIWQHPADPHLPALPAVSFAQSMDALIARAGRSAVAAPELVAYRPGRRAVLRVACTHGYLWVKVVRPSRVERVVEAHRVCSEAGIPVPALLMWSPDGVIVCETADGRPAAETEWRADALLDEVDELRLRLASVRTERPVRGIRSRLDWYASRLGRAAVDAAGDARAVAEIDALVERARRGIAAAVDRAPLVPVHGDLHFGQLFLGDAGRIAGVIDVDTLGLGDRAEDPAAFLGHAIASALLTESELALRVWELADAAAERWGSDPLVPPLTAVHLLGHALGATDRGDERMRAALLRIALAVMDGRPPSEGAR</sequence>
<keyword evidence="1" id="KW-0175">Coiled coil</keyword>
<feature type="compositionally biased region" description="Gly residues" evidence="2">
    <location>
        <begin position="29"/>
        <end position="56"/>
    </location>
</feature>